<dbReference type="RefSeq" id="WP_090287308.1">
    <property type="nucleotide sequence ID" value="NZ_FMWO01000061.1"/>
</dbReference>
<evidence type="ECO:0008006" key="3">
    <source>
        <dbReference type="Google" id="ProtNLM"/>
    </source>
</evidence>
<dbReference type="STRING" id="51642.NSMM_520004"/>
<keyword evidence="2" id="KW-1185">Reference proteome</keyword>
<evidence type="ECO:0000313" key="1">
    <source>
        <dbReference type="EMBL" id="SCZ86334.1"/>
    </source>
</evidence>
<name>A0A1G5SGM1_9PROT</name>
<dbReference type="Proteomes" id="UP000198729">
    <property type="component" value="Unassembled WGS sequence"/>
</dbReference>
<dbReference type="Pfam" id="PF11075">
    <property type="entry name" value="DUF2780"/>
    <property type="match status" value="1"/>
</dbReference>
<evidence type="ECO:0000313" key="2">
    <source>
        <dbReference type="Proteomes" id="UP000198729"/>
    </source>
</evidence>
<protein>
    <recommendedName>
        <fullName evidence="3">Lipoprotein</fullName>
    </recommendedName>
</protein>
<dbReference type="OrthoDB" id="8546843at2"/>
<gene>
    <name evidence="1" type="ORF">NSMM_520004</name>
</gene>
<organism evidence="1 2">
    <name type="scientific">Nitrosomonas mobilis</name>
    <dbReference type="NCBI Taxonomy" id="51642"/>
    <lineage>
        <taxon>Bacteria</taxon>
        <taxon>Pseudomonadati</taxon>
        <taxon>Pseudomonadota</taxon>
        <taxon>Betaproteobacteria</taxon>
        <taxon>Nitrosomonadales</taxon>
        <taxon>Nitrosomonadaceae</taxon>
        <taxon>Nitrosomonas</taxon>
    </lineage>
</organism>
<reference evidence="1 2" key="1">
    <citation type="submission" date="2016-10" db="EMBL/GenBank/DDBJ databases">
        <authorList>
            <person name="de Groot N.N."/>
        </authorList>
    </citation>
    <scope>NUCLEOTIDE SEQUENCE [LARGE SCALE GENOMIC DNA]</scope>
    <source>
        <strain evidence="1">1</strain>
    </source>
</reference>
<dbReference type="PROSITE" id="PS51257">
    <property type="entry name" value="PROKAR_LIPOPROTEIN"/>
    <property type="match status" value="1"/>
</dbReference>
<dbReference type="EMBL" id="FMWO01000061">
    <property type="protein sequence ID" value="SCZ86334.1"/>
    <property type="molecule type" value="Genomic_DNA"/>
</dbReference>
<proteinExistence type="predicted"/>
<accession>A0A1G5SGM1</accession>
<dbReference type="InterPro" id="IPR021302">
    <property type="entry name" value="DUF2780_VcgC/VcgE"/>
</dbReference>
<dbReference type="AlphaFoldDB" id="A0A1G5SGM1"/>
<sequence>MKNFHKMTTTVVLCTLTIAGCASNSGGEIYNPLNESIASSSRTDQVIQGASQPFGGGTGAVNAVGGGQNGIVQLLTNQLGISPNQAAGGAGSIFRTARGNMTPQAFETVSQSVPGMDDLLAAAPALPATGLPGGVSSMLGGGSNQLGSAAALASAFQQLNLSPDMIGQFIPIITNSLESTGGSAAAGLLRSALNM</sequence>